<dbReference type="Pfam" id="PF04290">
    <property type="entry name" value="DctQ"/>
    <property type="match status" value="1"/>
</dbReference>
<evidence type="ECO:0000256" key="8">
    <source>
        <dbReference type="ARBA" id="ARBA00038436"/>
    </source>
</evidence>
<keyword evidence="5 9" id="KW-0812">Transmembrane</keyword>
<evidence type="ECO:0000256" key="9">
    <source>
        <dbReference type="RuleBase" id="RU369079"/>
    </source>
</evidence>
<keyword evidence="6 9" id="KW-1133">Transmembrane helix</keyword>
<comment type="caution">
    <text evidence="11">The sequence shown here is derived from an EMBL/GenBank/DDBJ whole genome shotgun (WGS) entry which is preliminary data.</text>
</comment>
<accession>A0A1Y2LFB2</accession>
<feature type="transmembrane region" description="Helical" evidence="9">
    <location>
        <begin position="49"/>
        <end position="66"/>
    </location>
</feature>
<evidence type="ECO:0000313" key="11">
    <source>
        <dbReference type="EMBL" id="OSQ49691.1"/>
    </source>
</evidence>
<dbReference type="GO" id="GO:0022857">
    <property type="term" value="F:transmembrane transporter activity"/>
    <property type="evidence" value="ECO:0007669"/>
    <property type="project" value="UniProtKB-UniRule"/>
</dbReference>
<keyword evidence="12" id="KW-1185">Reference proteome</keyword>
<name>A0A1Y2LFB2_9PROT</name>
<comment type="subunit">
    <text evidence="9">The complex comprises the extracytoplasmic solute receptor protein and the two transmembrane proteins.</text>
</comment>
<comment type="function">
    <text evidence="9">Part of the tripartite ATP-independent periplasmic (TRAP) transport system.</text>
</comment>
<evidence type="ECO:0000256" key="4">
    <source>
        <dbReference type="ARBA" id="ARBA00022519"/>
    </source>
</evidence>
<dbReference type="EMBL" id="JFKB01000002">
    <property type="protein sequence ID" value="OSQ49691.1"/>
    <property type="molecule type" value="Genomic_DNA"/>
</dbReference>
<proteinExistence type="inferred from homology"/>
<sequence length="161" mass="18333">MYRFVTWLNTAFLVISAIFVVLMMLHVTADVLLRSVSNAGIIGTLEVVSYYYMVCAIFLAFGYVEMHNEHIRVDLFVQQMPRSAQVVLYILACLAGFVFFGLLAWQSMIDALRATASQETIMSNFLFYVWPSRWALPIGFIGCLLAILCNLLKSVTRWRAL</sequence>
<dbReference type="PANTHER" id="PTHR35011">
    <property type="entry name" value="2,3-DIKETO-L-GULONATE TRAP TRANSPORTER SMALL PERMEASE PROTEIN YIAM"/>
    <property type="match status" value="1"/>
</dbReference>
<evidence type="ECO:0000256" key="3">
    <source>
        <dbReference type="ARBA" id="ARBA00022475"/>
    </source>
</evidence>
<dbReference type="STRING" id="1293890.TALK_03140"/>
<evidence type="ECO:0000256" key="5">
    <source>
        <dbReference type="ARBA" id="ARBA00022692"/>
    </source>
</evidence>
<comment type="similarity">
    <text evidence="8 9">Belongs to the TRAP transporter small permease family.</text>
</comment>
<keyword evidence="3" id="KW-1003">Cell membrane</keyword>
<evidence type="ECO:0000259" key="10">
    <source>
        <dbReference type="Pfam" id="PF04290"/>
    </source>
</evidence>
<organism evidence="11 12">
    <name type="scientific">Thalassospira alkalitolerans</name>
    <dbReference type="NCBI Taxonomy" id="1293890"/>
    <lineage>
        <taxon>Bacteria</taxon>
        <taxon>Pseudomonadati</taxon>
        <taxon>Pseudomonadota</taxon>
        <taxon>Alphaproteobacteria</taxon>
        <taxon>Rhodospirillales</taxon>
        <taxon>Thalassospiraceae</taxon>
        <taxon>Thalassospira</taxon>
    </lineage>
</organism>
<dbReference type="InterPro" id="IPR007387">
    <property type="entry name" value="TRAP_DctQ"/>
</dbReference>
<comment type="subcellular location">
    <subcellularLocation>
        <location evidence="1 9">Cell inner membrane</location>
        <topology evidence="1 9">Multi-pass membrane protein</topology>
    </subcellularLocation>
</comment>
<dbReference type="OrthoDB" id="4250245at2"/>
<feature type="transmembrane region" description="Helical" evidence="9">
    <location>
        <begin position="134"/>
        <end position="152"/>
    </location>
</feature>
<feature type="transmembrane region" description="Helical" evidence="9">
    <location>
        <begin position="86"/>
        <end position="105"/>
    </location>
</feature>
<evidence type="ECO:0000256" key="2">
    <source>
        <dbReference type="ARBA" id="ARBA00022448"/>
    </source>
</evidence>
<evidence type="ECO:0000256" key="6">
    <source>
        <dbReference type="ARBA" id="ARBA00022989"/>
    </source>
</evidence>
<dbReference type="AlphaFoldDB" id="A0A1Y2LFB2"/>
<dbReference type="GO" id="GO:0015740">
    <property type="term" value="P:C4-dicarboxylate transport"/>
    <property type="evidence" value="ECO:0007669"/>
    <property type="project" value="TreeGrafter"/>
</dbReference>
<evidence type="ECO:0000313" key="12">
    <source>
        <dbReference type="Proteomes" id="UP000193396"/>
    </source>
</evidence>
<evidence type="ECO:0000256" key="1">
    <source>
        <dbReference type="ARBA" id="ARBA00004429"/>
    </source>
</evidence>
<feature type="transmembrane region" description="Helical" evidence="9">
    <location>
        <begin position="7"/>
        <end position="29"/>
    </location>
</feature>
<dbReference type="PANTHER" id="PTHR35011:SF10">
    <property type="entry name" value="TRAP TRANSPORTER SMALL PERMEASE PROTEIN"/>
    <property type="match status" value="1"/>
</dbReference>
<keyword evidence="2 9" id="KW-0813">Transport</keyword>
<dbReference type="Proteomes" id="UP000193396">
    <property type="component" value="Unassembled WGS sequence"/>
</dbReference>
<dbReference type="InterPro" id="IPR055348">
    <property type="entry name" value="DctQ"/>
</dbReference>
<feature type="domain" description="Tripartite ATP-independent periplasmic transporters DctQ component" evidence="10">
    <location>
        <begin position="23"/>
        <end position="156"/>
    </location>
</feature>
<keyword evidence="7 9" id="KW-0472">Membrane</keyword>
<evidence type="ECO:0000256" key="7">
    <source>
        <dbReference type="ARBA" id="ARBA00023136"/>
    </source>
</evidence>
<keyword evidence="4 9" id="KW-0997">Cell inner membrane</keyword>
<protein>
    <recommendedName>
        <fullName evidence="9">TRAP transporter small permease protein</fullName>
    </recommendedName>
</protein>
<reference evidence="11 12" key="1">
    <citation type="submission" date="2014-03" db="EMBL/GenBank/DDBJ databases">
        <title>The draft genome sequence of Thalassospira alkalitolerans JCM 18968.</title>
        <authorList>
            <person name="Lai Q."/>
            <person name="Shao Z."/>
        </authorList>
    </citation>
    <scope>NUCLEOTIDE SEQUENCE [LARGE SCALE GENOMIC DNA]</scope>
    <source>
        <strain evidence="11 12">JCM 18968</strain>
    </source>
</reference>
<gene>
    <name evidence="11" type="ORF">TALK_03140</name>
</gene>
<dbReference type="GO" id="GO:0005886">
    <property type="term" value="C:plasma membrane"/>
    <property type="evidence" value="ECO:0007669"/>
    <property type="project" value="UniProtKB-SubCell"/>
</dbReference>